<dbReference type="InterPro" id="IPR046700">
    <property type="entry name" value="DUF6570"/>
</dbReference>
<reference evidence="3" key="1">
    <citation type="submission" date="2023-03" db="EMBL/GenBank/DDBJ databases">
        <title>Massive genome expansion in bonnet fungi (Mycena s.s.) driven by repeated elements and novel gene families across ecological guilds.</title>
        <authorList>
            <consortium name="Lawrence Berkeley National Laboratory"/>
            <person name="Harder C.B."/>
            <person name="Miyauchi S."/>
            <person name="Viragh M."/>
            <person name="Kuo A."/>
            <person name="Thoen E."/>
            <person name="Andreopoulos B."/>
            <person name="Lu D."/>
            <person name="Skrede I."/>
            <person name="Drula E."/>
            <person name="Henrissat B."/>
            <person name="Morin E."/>
            <person name="Kohler A."/>
            <person name="Barry K."/>
            <person name="LaButti K."/>
            <person name="Morin E."/>
            <person name="Salamov A."/>
            <person name="Lipzen A."/>
            <person name="Mereny Z."/>
            <person name="Hegedus B."/>
            <person name="Baldrian P."/>
            <person name="Stursova M."/>
            <person name="Weitz H."/>
            <person name="Taylor A."/>
            <person name="Grigoriev I.V."/>
            <person name="Nagy L.G."/>
            <person name="Martin F."/>
            <person name="Kauserud H."/>
        </authorList>
    </citation>
    <scope>NUCLEOTIDE SEQUENCE</scope>
    <source>
        <strain evidence="3">CBHHK200</strain>
    </source>
</reference>
<feature type="domain" description="DUF6570" evidence="2">
    <location>
        <begin position="140"/>
        <end position="249"/>
    </location>
</feature>
<dbReference type="AlphaFoldDB" id="A0AAD6SPT3"/>
<comment type="caution">
    <text evidence="3">The sequence shown here is derived from an EMBL/GenBank/DDBJ whole genome shotgun (WGS) entry which is preliminary data.</text>
</comment>
<evidence type="ECO:0000256" key="1">
    <source>
        <dbReference type="SAM" id="MobiDB-lite"/>
    </source>
</evidence>
<keyword evidence="4" id="KW-1185">Reference proteome</keyword>
<gene>
    <name evidence="3" type="ORF">C8F04DRAFT_1211613</name>
</gene>
<name>A0AAD6SPT3_9AGAR</name>
<protein>
    <recommendedName>
        <fullName evidence="2">DUF6570 domain-containing protein</fullName>
    </recommendedName>
</protein>
<sequence>MAKMAEKKSHKRKNKAVEPSTASQRQKLRLAVLEKARKKNGLPPEPPSPKLLCKIAREFCGEMDPAVFEEARCTVCGQLTAMRELTALKNIPYSLDVLECDGVTRMERKLVNEDIQEVDGPVRDLMCDSICVECETYLSKGTVPPLALANRFWIEAVPDVLKGLSFAEKLLIARIRHNRCLVRASSGRAKMTGNVIMFSNPTLKVYKELPPTRSELEDVLAFIFTGPVQPTPDDFARTPMLVNHTDYHDLIISEENLQSYPLAGVPVVVDYKRTEINGSNKLSTELSVHDSENEEGTEMGQCPFTTVKTKALNHLMAEGKTLGIGHSAQPESMYDNPQAYPQLFPWFFPYGMGGFENAKIVGRVSEETHKRKLLLYHDKCFQTDVYFPIVVFNHAQMKSSSTSSFLVAKRANSISERMIEGEIVKPVTEDEKNCFNVLTDIDKIYAE</sequence>
<dbReference type="EMBL" id="JARJCM010000086">
    <property type="protein sequence ID" value="KAJ7030896.1"/>
    <property type="molecule type" value="Genomic_DNA"/>
</dbReference>
<organism evidence="3 4">
    <name type="scientific">Mycena alexandri</name>
    <dbReference type="NCBI Taxonomy" id="1745969"/>
    <lineage>
        <taxon>Eukaryota</taxon>
        <taxon>Fungi</taxon>
        <taxon>Dikarya</taxon>
        <taxon>Basidiomycota</taxon>
        <taxon>Agaricomycotina</taxon>
        <taxon>Agaricomycetes</taxon>
        <taxon>Agaricomycetidae</taxon>
        <taxon>Agaricales</taxon>
        <taxon>Marasmiineae</taxon>
        <taxon>Mycenaceae</taxon>
        <taxon>Mycena</taxon>
    </lineage>
</organism>
<dbReference type="Proteomes" id="UP001218188">
    <property type="component" value="Unassembled WGS sequence"/>
</dbReference>
<evidence type="ECO:0000313" key="4">
    <source>
        <dbReference type="Proteomes" id="UP001218188"/>
    </source>
</evidence>
<proteinExistence type="predicted"/>
<dbReference type="Pfam" id="PF20209">
    <property type="entry name" value="DUF6570"/>
    <property type="match status" value="1"/>
</dbReference>
<evidence type="ECO:0000259" key="2">
    <source>
        <dbReference type="Pfam" id="PF20209"/>
    </source>
</evidence>
<evidence type="ECO:0000313" key="3">
    <source>
        <dbReference type="EMBL" id="KAJ7030896.1"/>
    </source>
</evidence>
<accession>A0AAD6SPT3</accession>
<feature type="region of interest" description="Disordered" evidence="1">
    <location>
        <begin position="1"/>
        <end position="26"/>
    </location>
</feature>